<accession>A0A369JQZ2</accession>
<gene>
    <name evidence="1" type="ORF">Hypma_010770</name>
</gene>
<dbReference type="EMBL" id="LUEZ02000052">
    <property type="protein sequence ID" value="RDB22103.1"/>
    <property type="molecule type" value="Genomic_DNA"/>
</dbReference>
<organism evidence="1 2">
    <name type="scientific">Hypsizygus marmoreus</name>
    <name type="common">White beech mushroom</name>
    <name type="synonym">Agaricus marmoreus</name>
    <dbReference type="NCBI Taxonomy" id="39966"/>
    <lineage>
        <taxon>Eukaryota</taxon>
        <taxon>Fungi</taxon>
        <taxon>Dikarya</taxon>
        <taxon>Basidiomycota</taxon>
        <taxon>Agaricomycotina</taxon>
        <taxon>Agaricomycetes</taxon>
        <taxon>Agaricomycetidae</taxon>
        <taxon>Agaricales</taxon>
        <taxon>Tricholomatineae</taxon>
        <taxon>Lyophyllaceae</taxon>
        <taxon>Hypsizygus</taxon>
    </lineage>
</organism>
<dbReference type="InParanoid" id="A0A369JQZ2"/>
<name>A0A369JQZ2_HYPMA</name>
<dbReference type="AlphaFoldDB" id="A0A369JQZ2"/>
<protein>
    <submittedName>
        <fullName evidence="1">Uncharacterized protein</fullName>
    </submittedName>
</protein>
<keyword evidence="2" id="KW-1185">Reference proteome</keyword>
<proteinExistence type="predicted"/>
<reference evidence="1" key="1">
    <citation type="submission" date="2018-04" db="EMBL/GenBank/DDBJ databases">
        <title>Whole genome sequencing of Hypsizygus marmoreus.</title>
        <authorList>
            <person name="Choi I.-G."/>
            <person name="Min B."/>
            <person name="Kim J.-G."/>
            <person name="Kim S."/>
            <person name="Oh Y.-L."/>
            <person name="Kong W.-S."/>
            <person name="Park H."/>
            <person name="Jeong J."/>
            <person name="Song E.-S."/>
        </authorList>
    </citation>
    <scope>NUCLEOTIDE SEQUENCE [LARGE SCALE GENOMIC DNA]</scope>
    <source>
        <strain evidence="1">51987-8</strain>
    </source>
</reference>
<evidence type="ECO:0000313" key="1">
    <source>
        <dbReference type="EMBL" id="RDB22103.1"/>
    </source>
</evidence>
<evidence type="ECO:0000313" key="2">
    <source>
        <dbReference type="Proteomes" id="UP000076154"/>
    </source>
</evidence>
<sequence length="150" mass="17654">MILNRLYGYFTSTANTRNVAAHYNIAVPKEKTASEPCSLVSFNDRYFAAHELSRFNLETITYPLASMNPEPQPWDHDPNRPDFAETDKNREMKLCSRPRCQLYGHRGTTYHNPRPTATVTRFINFDSLENSRKFLTSPEEKMRRYEERQK</sequence>
<dbReference type="Proteomes" id="UP000076154">
    <property type="component" value="Unassembled WGS sequence"/>
</dbReference>
<comment type="caution">
    <text evidence="1">The sequence shown here is derived from an EMBL/GenBank/DDBJ whole genome shotgun (WGS) entry which is preliminary data.</text>
</comment>